<dbReference type="InterPro" id="IPR019775">
    <property type="entry name" value="WD40_repeat_CS"/>
</dbReference>
<dbReference type="HAMAP" id="MF_03022">
    <property type="entry name" value="Katanin_p80_B1"/>
    <property type="match status" value="1"/>
</dbReference>
<dbReference type="GO" id="GO:0051510">
    <property type="term" value="P:regulation of unidimensional cell growth"/>
    <property type="evidence" value="ECO:0007669"/>
    <property type="project" value="UniProtKB-ARBA"/>
</dbReference>
<feature type="compositionally biased region" description="Polar residues" evidence="9">
    <location>
        <begin position="595"/>
        <end position="627"/>
    </location>
</feature>
<feature type="compositionally biased region" description="Polar residues" evidence="9">
    <location>
        <begin position="748"/>
        <end position="760"/>
    </location>
</feature>
<dbReference type="GO" id="GO:0005874">
    <property type="term" value="C:microtubule"/>
    <property type="evidence" value="ECO:0007669"/>
    <property type="project" value="UniProtKB-KW"/>
</dbReference>
<dbReference type="InterPro" id="IPR028021">
    <property type="entry name" value="Katanin_C-terminal"/>
</dbReference>
<protein>
    <recommendedName>
        <fullName evidence="7">Katanin p80 WD40 repeat-containing subunit B1 homolog</fullName>
    </recommendedName>
</protein>
<accession>A0A9W7HIQ8</accession>
<dbReference type="OrthoDB" id="538223at2759"/>
<organism evidence="11 12">
    <name type="scientific">Hibiscus trionum</name>
    <name type="common">Flower of an hour</name>
    <dbReference type="NCBI Taxonomy" id="183268"/>
    <lineage>
        <taxon>Eukaryota</taxon>
        <taxon>Viridiplantae</taxon>
        <taxon>Streptophyta</taxon>
        <taxon>Embryophyta</taxon>
        <taxon>Tracheophyta</taxon>
        <taxon>Spermatophyta</taxon>
        <taxon>Magnoliopsida</taxon>
        <taxon>eudicotyledons</taxon>
        <taxon>Gunneridae</taxon>
        <taxon>Pentapetalae</taxon>
        <taxon>rosids</taxon>
        <taxon>malvids</taxon>
        <taxon>Malvales</taxon>
        <taxon>Malvaceae</taxon>
        <taxon>Malvoideae</taxon>
        <taxon>Hibiscus</taxon>
    </lineage>
</organism>
<evidence type="ECO:0000256" key="6">
    <source>
        <dbReference type="ARBA" id="ARBA00023212"/>
    </source>
</evidence>
<evidence type="ECO:0000256" key="5">
    <source>
        <dbReference type="ARBA" id="ARBA00022737"/>
    </source>
</evidence>
<evidence type="ECO:0000256" key="2">
    <source>
        <dbReference type="ARBA" id="ARBA00022490"/>
    </source>
</evidence>
<dbReference type="EMBL" id="BSYR01000014">
    <property type="protein sequence ID" value="GMI77592.1"/>
    <property type="molecule type" value="Genomic_DNA"/>
</dbReference>
<keyword evidence="2 7" id="KW-0963">Cytoplasm</keyword>
<dbReference type="PANTHER" id="PTHR19845">
    <property type="entry name" value="KATANIN P80 SUBUNIT"/>
    <property type="match status" value="1"/>
</dbReference>
<feature type="domain" description="Katanin p80 subunit C-terminal" evidence="10">
    <location>
        <begin position="796"/>
        <end position="953"/>
    </location>
</feature>
<dbReference type="InterPro" id="IPR036322">
    <property type="entry name" value="WD40_repeat_dom_sf"/>
</dbReference>
<keyword evidence="4 7" id="KW-0493">Microtubule</keyword>
<dbReference type="SMART" id="SM00320">
    <property type="entry name" value="WD40"/>
    <property type="match status" value="6"/>
</dbReference>
<name>A0A9W7HIQ8_HIBTR</name>
<evidence type="ECO:0000256" key="3">
    <source>
        <dbReference type="ARBA" id="ARBA00022574"/>
    </source>
</evidence>
<dbReference type="GO" id="GO:0008017">
    <property type="term" value="F:microtubule binding"/>
    <property type="evidence" value="ECO:0007669"/>
    <property type="project" value="UniProtKB-UniRule"/>
</dbReference>
<dbReference type="InterPro" id="IPR020472">
    <property type="entry name" value="WD40_PAC1"/>
</dbReference>
<comment type="similarity">
    <text evidence="7">Belongs to the WD repeat KATNB1 family.</text>
</comment>
<dbReference type="CDD" id="cd00200">
    <property type="entry name" value="WD40"/>
    <property type="match status" value="1"/>
</dbReference>
<evidence type="ECO:0000259" key="10">
    <source>
        <dbReference type="Pfam" id="PF13925"/>
    </source>
</evidence>
<keyword evidence="5" id="KW-0677">Repeat</keyword>
<feature type="region of interest" description="Disordered" evidence="9">
    <location>
        <begin position="385"/>
        <end position="429"/>
    </location>
</feature>
<feature type="repeat" description="WD" evidence="8">
    <location>
        <begin position="138"/>
        <end position="179"/>
    </location>
</feature>
<evidence type="ECO:0000256" key="9">
    <source>
        <dbReference type="SAM" id="MobiDB-lite"/>
    </source>
</evidence>
<dbReference type="Pfam" id="PF00400">
    <property type="entry name" value="WD40"/>
    <property type="match status" value="6"/>
</dbReference>
<dbReference type="InterPro" id="IPR015943">
    <property type="entry name" value="WD40/YVTN_repeat-like_dom_sf"/>
</dbReference>
<feature type="region of interest" description="Disordered" evidence="9">
    <location>
        <begin position="468"/>
        <end position="525"/>
    </location>
</feature>
<gene>
    <name evidence="11" type="ORF">HRI_001428500</name>
</gene>
<comment type="caution">
    <text evidence="11">The sequence shown here is derived from an EMBL/GenBank/DDBJ whole genome shotgun (WGS) entry which is preliminary data.</text>
</comment>
<feature type="region of interest" description="Disordered" evidence="9">
    <location>
        <begin position="735"/>
        <end position="760"/>
    </location>
</feature>
<dbReference type="GO" id="GO:0007019">
    <property type="term" value="P:microtubule depolymerization"/>
    <property type="evidence" value="ECO:0007669"/>
    <property type="project" value="TreeGrafter"/>
</dbReference>
<feature type="repeat" description="WD" evidence="8">
    <location>
        <begin position="54"/>
        <end position="95"/>
    </location>
</feature>
<feature type="compositionally biased region" description="Basic and acidic residues" evidence="9">
    <location>
        <begin position="484"/>
        <end position="509"/>
    </location>
</feature>
<feature type="repeat" description="WD" evidence="8">
    <location>
        <begin position="96"/>
        <end position="137"/>
    </location>
</feature>
<dbReference type="PANTHER" id="PTHR19845:SF15">
    <property type="entry name" value="KATANIN P80 WD40 REPEAT-CONTAINING SUBUNIT B1 HOMOLOG KTN80.2"/>
    <property type="match status" value="1"/>
</dbReference>
<keyword evidence="12" id="KW-1185">Reference proteome</keyword>
<reference evidence="11" key="1">
    <citation type="submission" date="2023-05" db="EMBL/GenBank/DDBJ databases">
        <title>Genome and transcriptome analyses reveal genes involved in the formation of fine ridges on petal epidermal cells in Hibiscus trionum.</title>
        <authorList>
            <person name="Koshimizu S."/>
            <person name="Masuda S."/>
            <person name="Ishii T."/>
            <person name="Shirasu K."/>
            <person name="Hoshino A."/>
            <person name="Arita M."/>
        </authorList>
    </citation>
    <scope>NUCLEOTIDE SEQUENCE</scope>
    <source>
        <strain evidence="11">Hamamatsu line</strain>
    </source>
</reference>
<keyword evidence="3 8" id="KW-0853">WD repeat</keyword>
<dbReference type="GO" id="GO:0051013">
    <property type="term" value="P:microtubule severing"/>
    <property type="evidence" value="ECO:0007669"/>
    <property type="project" value="UniProtKB-UniRule"/>
</dbReference>
<evidence type="ECO:0000256" key="4">
    <source>
        <dbReference type="ARBA" id="ARBA00022701"/>
    </source>
</evidence>
<feature type="repeat" description="WD" evidence="8">
    <location>
        <begin position="11"/>
        <end position="53"/>
    </location>
</feature>
<evidence type="ECO:0000256" key="8">
    <source>
        <dbReference type="PROSITE-ProRule" id="PRU00221"/>
    </source>
</evidence>
<dbReference type="InterPro" id="IPR001680">
    <property type="entry name" value="WD40_rpt"/>
</dbReference>
<dbReference type="Gene3D" id="2.130.10.10">
    <property type="entry name" value="YVTN repeat-like/Quinoprotein amine dehydrogenase"/>
    <property type="match status" value="2"/>
</dbReference>
<dbReference type="FunFam" id="2.130.10.10:FF:000183">
    <property type="entry name" value="Katanin p80 WD40 repeat-containing subunit B1"/>
    <property type="match status" value="1"/>
</dbReference>
<feature type="repeat" description="WD" evidence="8">
    <location>
        <begin position="180"/>
        <end position="221"/>
    </location>
</feature>
<evidence type="ECO:0000313" key="11">
    <source>
        <dbReference type="EMBL" id="GMI77592.1"/>
    </source>
</evidence>
<feature type="region of interest" description="Disordered" evidence="9">
    <location>
        <begin position="710"/>
        <end position="729"/>
    </location>
</feature>
<dbReference type="InterPro" id="IPR026962">
    <property type="entry name" value="KTNB1"/>
</dbReference>
<dbReference type="AlphaFoldDB" id="A0A9W7HIQ8"/>
<dbReference type="PRINTS" id="PR00320">
    <property type="entry name" value="GPROTEINBRPT"/>
</dbReference>
<sequence length="956" mass="104493">MAKRGYKLQEFVAHTTNVNCLSMGKKTCRLLITGGDDHKVNVWSIGKPTSLMSLCGHTSPVESLAFDSAEVLVLAGSSTGGIKLWDLEETKMIRGLTGHRSNCTALEFHPFGEFFASGSMDTSLKVWDIRKKGCIHTYKGHTQGISMIRFTPDGRWVVSGGFDNVVKVWDLTAGKLLNEFKFHEGHIRTIDFHPLEFLLATGSADGTVKFWDLETFELIGSTRPEATGVRSIAFHPDGRTLFCGADDGLKVYSWEPVVCHDSVDMGWSTLGDLCINEGKLLGCSYYRNSVGIWVADVAHIEPYGRNDQTENKFSLERSYSSLKAGSVMRSTLGSRPLSPDCETKEIKNIYIDTAGSNPIATLKDGSLNSPKKMSLPVDVCDISNLETEKPSPGTDDVNAKSNGQSGKKSFITPSVKDSNNSAKESITFSRTKPGMLLKPAHVRRPSVNKFEVEKLSVTVESGTLSNIKSGLDSEKDMNSQTRLVSEDGARKSCDEKDSNIKSVVEKSEKVSSTQTPPNQETGDESLTCIKDSNPVKIVRGVAVVSGRTRTLVEKFERREKLNISDDPVTNSTPPVVPETDRIPAINKAETQISETKSVSANDVNQSGSQISRMESTSSCEGSITDIQISKPEATPTTDGIDSGDQISRELTSTPERIITGNQTSRKGSTITPERIIIGNQISRRESNSASSGTITGNQISRTKSTSAYNGIITRNQTRRESTSIASGFISRNQLSRREATSAYDRSGPNGTITDNQISRRGLSSASVENVTIIESQISKGTSISSDDGNITESLTQTHDIFLSTLRSRLTKLQVVRHFWEKNDIKGAIGALRKLPDHSVQADVIGVLMEKMEILTLDLFSGLLPVLMGLLDSKTERHVNISLDMLLKLVAVFGPMIRSTVSAPRGVGVDLHAEQRRECCNQCFMQLQKIQKLLPPLIRRGGAIARCAQELILVLQE</sequence>
<dbReference type="GO" id="GO:0005737">
    <property type="term" value="C:cytoplasm"/>
    <property type="evidence" value="ECO:0007669"/>
    <property type="project" value="UniProtKB-UniRule"/>
</dbReference>
<dbReference type="PROSITE" id="PS50082">
    <property type="entry name" value="WD_REPEATS_2"/>
    <property type="match status" value="5"/>
</dbReference>
<feature type="compositionally biased region" description="Polar residues" evidence="9">
    <location>
        <begin position="634"/>
        <end position="671"/>
    </location>
</feature>
<dbReference type="GO" id="GO:0008352">
    <property type="term" value="C:katanin complex"/>
    <property type="evidence" value="ECO:0007669"/>
    <property type="project" value="InterPro"/>
</dbReference>
<dbReference type="Pfam" id="PF13925">
    <property type="entry name" value="Katanin_con80"/>
    <property type="match status" value="1"/>
</dbReference>
<dbReference type="PROSITE" id="PS50294">
    <property type="entry name" value="WD_REPEATS_REGION"/>
    <property type="match status" value="4"/>
</dbReference>
<keyword evidence="6 7" id="KW-0206">Cytoskeleton</keyword>
<feature type="compositionally biased region" description="Polar residues" evidence="9">
    <location>
        <begin position="687"/>
        <end position="701"/>
    </location>
</feature>
<feature type="compositionally biased region" description="Polar residues" evidence="9">
    <location>
        <begin position="399"/>
        <end position="429"/>
    </location>
</feature>
<evidence type="ECO:0000313" key="12">
    <source>
        <dbReference type="Proteomes" id="UP001165190"/>
    </source>
</evidence>
<dbReference type="FunFam" id="2.130.10.10:FF:000897">
    <property type="entry name" value="Katanin p80 WD40 repeat-containing subunit B1 homolog"/>
    <property type="match status" value="1"/>
</dbReference>
<feature type="region of interest" description="Disordered" evidence="9">
    <location>
        <begin position="595"/>
        <end position="701"/>
    </location>
</feature>
<dbReference type="SUPFAM" id="SSF50978">
    <property type="entry name" value="WD40 repeat-like"/>
    <property type="match status" value="1"/>
</dbReference>
<proteinExistence type="inferred from homology"/>
<evidence type="ECO:0000256" key="1">
    <source>
        <dbReference type="ARBA" id="ARBA00004245"/>
    </source>
</evidence>
<evidence type="ECO:0000256" key="7">
    <source>
        <dbReference type="HAMAP-Rule" id="MF_03022"/>
    </source>
</evidence>
<dbReference type="Proteomes" id="UP001165190">
    <property type="component" value="Unassembled WGS sequence"/>
</dbReference>
<dbReference type="PROSITE" id="PS00678">
    <property type="entry name" value="WD_REPEATS_1"/>
    <property type="match status" value="2"/>
</dbReference>
<comment type="function">
    <text evidence="7">May participate in a complex which severs microtubules in an ATP-dependent manner. Microtubule severing may promote rapid reorganization of cellular microtubule arrays.</text>
</comment>
<comment type="subcellular location">
    <subcellularLocation>
        <location evidence="1 7">Cytoplasm</location>
        <location evidence="1 7">Cytoskeleton</location>
    </subcellularLocation>
</comment>